<dbReference type="AlphaFoldDB" id="A0AAE4Z9Y8"/>
<evidence type="ECO:0000256" key="2">
    <source>
        <dbReference type="SAM" id="Phobius"/>
    </source>
</evidence>
<dbReference type="EMBL" id="JAACAK010000120">
    <property type="protein sequence ID" value="NIR76313.1"/>
    <property type="molecule type" value="Genomic_DNA"/>
</dbReference>
<evidence type="ECO:0000313" key="4">
    <source>
        <dbReference type="Proteomes" id="UP000702544"/>
    </source>
</evidence>
<keyword evidence="1" id="KW-0175">Coiled coil</keyword>
<keyword evidence="2" id="KW-0472">Membrane</keyword>
<reference evidence="3 4" key="1">
    <citation type="submission" date="2020-01" db="EMBL/GenBank/DDBJ databases">
        <title>Genomes assembled from Gulf of Kutch pelagic sediment metagenomes.</title>
        <authorList>
            <person name="Chandrashekar M."/>
            <person name="Mahajan M.S."/>
            <person name="Dave K.J."/>
            <person name="Vatsa P."/>
            <person name="Nathani N.M."/>
        </authorList>
    </citation>
    <scope>NUCLEOTIDE SEQUENCE [LARGE SCALE GENOMIC DNA]</scope>
    <source>
        <strain evidence="3">KS3-K002</strain>
    </source>
</reference>
<protein>
    <submittedName>
        <fullName evidence="3">Uncharacterized protein</fullName>
    </submittedName>
</protein>
<name>A0AAE4Z9Y8_9BACT</name>
<feature type="coiled-coil region" evidence="1">
    <location>
        <begin position="99"/>
        <end position="126"/>
    </location>
</feature>
<dbReference type="Proteomes" id="UP000702544">
    <property type="component" value="Unassembled WGS sequence"/>
</dbReference>
<keyword evidence="2" id="KW-1133">Transmembrane helix</keyword>
<feature type="transmembrane region" description="Helical" evidence="2">
    <location>
        <begin position="29"/>
        <end position="47"/>
    </location>
</feature>
<sequence>MRRPTLELIGLLVLTAAEAVVLYFVSDAAARLSIGLLLIAPIVWISSRMGLSDLITQSPSARVHKRRFTRLRGQVQQLLDEIRRLNWMAVDAERGFRNREKALREMDMIEQRLKELIQEIRSTAGQMAAESEVVVERSEGEARAT</sequence>
<proteinExistence type="predicted"/>
<evidence type="ECO:0000313" key="3">
    <source>
        <dbReference type="EMBL" id="NIR76313.1"/>
    </source>
</evidence>
<gene>
    <name evidence="3" type="ORF">GWO12_14560</name>
</gene>
<keyword evidence="2" id="KW-0812">Transmembrane</keyword>
<comment type="caution">
    <text evidence="3">The sequence shown here is derived from an EMBL/GenBank/DDBJ whole genome shotgun (WGS) entry which is preliminary data.</text>
</comment>
<organism evidence="3 4">
    <name type="scientific">Candidatus Kutchimonas denitrificans</name>
    <dbReference type="NCBI Taxonomy" id="3056748"/>
    <lineage>
        <taxon>Bacteria</taxon>
        <taxon>Pseudomonadati</taxon>
        <taxon>Gemmatimonadota</taxon>
        <taxon>Gemmatimonadia</taxon>
        <taxon>Candidatus Palauibacterales</taxon>
        <taxon>Candidatus Palauibacteraceae</taxon>
        <taxon>Candidatus Kutchimonas</taxon>
    </lineage>
</organism>
<evidence type="ECO:0000256" key="1">
    <source>
        <dbReference type="SAM" id="Coils"/>
    </source>
</evidence>
<accession>A0AAE4Z9Y8</accession>